<dbReference type="eggNOG" id="COG2250">
    <property type="taxonomic scope" value="Bacteria"/>
</dbReference>
<dbReference type="PROSITE" id="PS50910">
    <property type="entry name" value="HEPN"/>
    <property type="match status" value="1"/>
</dbReference>
<accession>B7J9G4</accession>
<sequence length="146" mass="16247">MSDETRLDRSRQWFDAAFDELKASKTLLDNGSYAQSCFYAQQSVEKAMKGVMAADGKAITTHSIAKLMTNLPQDSQLDDMEPIRLDKFYILTRYPESLPEGASIRQIFGRRDAEDGYATASGTVHLLAGWAKELGVTIPELTESPH</sequence>
<dbReference type="GeneID" id="65280599"/>
<dbReference type="PaxDb" id="243159-AFE_1360"/>
<evidence type="ECO:0000313" key="4">
    <source>
        <dbReference type="Proteomes" id="UP000001362"/>
    </source>
</evidence>
<dbReference type="SMART" id="SM00748">
    <property type="entry name" value="HEPN"/>
    <property type="match status" value="1"/>
</dbReference>
<dbReference type="KEGG" id="afr:AFE_1360"/>
<feature type="domain" description="HEPN" evidence="1">
    <location>
        <begin position="14"/>
        <end position="123"/>
    </location>
</feature>
<dbReference type="KEGG" id="afr:AFE_1364"/>
<dbReference type="EMBL" id="CP001219">
    <property type="protein sequence ID" value="ACK80614.1"/>
    <property type="molecule type" value="Genomic_DNA"/>
</dbReference>
<dbReference type="AlphaFoldDB" id="B7J9G4"/>
<dbReference type="EMBL" id="CP001219">
    <property type="protein sequence ID" value="ACK79122.1"/>
    <property type="molecule type" value="Genomic_DNA"/>
</dbReference>
<proteinExistence type="predicted"/>
<evidence type="ECO:0000313" key="2">
    <source>
        <dbReference type="EMBL" id="ACK79122.1"/>
    </source>
</evidence>
<organism evidence="2 4">
    <name type="scientific">Acidithiobacillus ferrooxidans (strain ATCC 23270 / DSM 14882 / CIP 104768 / NCIMB 8455)</name>
    <name type="common">Ferrobacillus ferrooxidans (strain ATCC 23270)</name>
    <dbReference type="NCBI Taxonomy" id="243159"/>
    <lineage>
        <taxon>Bacteria</taxon>
        <taxon>Pseudomonadati</taxon>
        <taxon>Pseudomonadota</taxon>
        <taxon>Acidithiobacillia</taxon>
        <taxon>Acidithiobacillales</taxon>
        <taxon>Acidithiobacillaceae</taxon>
        <taxon>Acidithiobacillus</taxon>
    </lineage>
</organism>
<dbReference type="Proteomes" id="UP000001362">
    <property type="component" value="Chromosome"/>
</dbReference>
<gene>
    <name evidence="2" type="ordered locus">AFE_1360</name>
    <name evidence="3" type="ordered locus">AFE_1364</name>
</gene>
<dbReference type="RefSeq" id="WP_012607030.1">
    <property type="nucleotide sequence ID" value="NC_011761.1"/>
</dbReference>
<dbReference type="STRING" id="243159.AFE_1360"/>
<dbReference type="HOGENOM" id="CLU_123170_2_1_6"/>
<evidence type="ECO:0000259" key="1">
    <source>
        <dbReference type="PROSITE" id="PS50910"/>
    </source>
</evidence>
<keyword evidence="4" id="KW-1185">Reference proteome</keyword>
<dbReference type="Gene3D" id="1.20.120.330">
    <property type="entry name" value="Nucleotidyltransferases domain 2"/>
    <property type="match status" value="1"/>
</dbReference>
<evidence type="ECO:0000313" key="3">
    <source>
        <dbReference type="EMBL" id="ACK80614.1"/>
    </source>
</evidence>
<name>B7J9G4_ACIF2</name>
<dbReference type="SUPFAM" id="SSF81593">
    <property type="entry name" value="Nucleotidyltransferase substrate binding subunit/domain"/>
    <property type="match status" value="1"/>
</dbReference>
<protein>
    <recommendedName>
        <fullName evidence="1">HEPN domain-containing protein</fullName>
    </recommendedName>
</protein>
<dbReference type="Pfam" id="PF05168">
    <property type="entry name" value="HEPN"/>
    <property type="match status" value="1"/>
</dbReference>
<reference evidence="2 4" key="1">
    <citation type="journal article" date="2008" name="BMC Genomics">
        <title>Acidithiobacillus ferrooxidans metabolism: from genome sequence to industrial applications.</title>
        <authorList>
            <person name="Valdes J."/>
            <person name="Pedroso I."/>
            <person name="Quatrini R."/>
            <person name="Dodson R.J."/>
            <person name="Tettelin H."/>
            <person name="Blake R.II."/>
            <person name="Eisen J.A."/>
            <person name="Holmes D.S."/>
        </authorList>
    </citation>
    <scope>NUCLEOTIDE SEQUENCE [LARGE SCALE GENOMIC DNA]</scope>
    <source>
        <strain evidence="2">ATCC 23270</strain>
        <strain evidence="4">ATCC 23270 / DSM 14882 / CIP 104768 / NCIMB 8455</strain>
    </source>
</reference>
<dbReference type="InterPro" id="IPR007842">
    <property type="entry name" value="HEPN_dom"/>
</dbReference>